<dbReference type="InterPro" id="IPR004360">
    <property type="entry name" value="Glyas_Fos-R_dOase_dom"/>
</dbReference>
<evidence type="ECO:0000313" key="2">
    <source>
        <dbReference type="EMBL" id="KXZ72999.1"/>
    </source>
</evidence>
<gene>
    <name evidence="2" type="ORF">AVENLUH13518_00123</name>
</gene>
<dbReference type="PROSITE" id="PS51819">
    <property type="entry name" value="VOC"/>
    <property type="match status" value="1"/>
</dbReference>
<dbReference type="PATRIC" id="fig|52133.19.peg.131"/>
<proteinExistence type="predicted"/>
<dbReference type="CDD" id="cd06587">
    <property type="entry name" value="VOC"/>
    <property type="match status" value="1"/>
</dbReference>
<evidence type="ECO:0000313" key="3">
    <source>
        <dbReference type="Proteomes" id="UP000075544"/>
    </source>
</evidence>
<dbReference type="Gene3D" id="3.10.180.10">
    <property type="entry name" value="2,3-Dihydroxybiphenyl 1,2-Dioxygenase, domain 1"/>
    <property type="match status" value="1"/>
</dbReference>
<accession>A0A150I0S9</accession>
<organism evidence="2 3">
    <name type="scientific">Acinetobacter venetianus</name>
    <dbReference type="NCBI Taxonomy" id="52133"/>
    <lineage>
        <taxon>Bacteria</taxon>
        <taxon>Pseudomonadati</taxon>
        <taxon>Pseudomonadota</taxon>
        <taxon>Gammaproteobacteria</taxon>
        <taxon>Moraxellales</taxon>
        <taxon>Moraxellaceae</taxon>
        <taxon>Acinetobacter</taxon>
    </lineage>
</organism>
<dbReference type="RefSeq" id="WP_061523629.1">
    <property type="nucleotide sequence ID" value="NZ_CM125582.1"/>
</dbReference>
<dbReference type="InterPro" id="IPR037523">
    <property type="entry name" value="VOC_core"/>
</dbReference>
<comment type="caution">
    <text evidence="2">The sequence shown here is derived from an EMBL/GenBank/DDBJ whole genome shotgun (WGS) entry which is preliminary data.</text>
</comment>
<dbReference type="AlphaFoldDB" id="A0A150I0S9"/>
<dbReference type="Pfam" id="PF00903">
    <property type="entry name" value="Glyoxalase"/>
    <property type="match status" value="1"/>
</dbReference>
<name>A0A150I0S9_9GAMM</name>
<protein>
    <submittedName>
        <fullName evidence="2">Glyoxalase-like domain protein</fullName>
    </submittedName>
</protein>
<dbReference type="SUPFAM" id="SSF54593">
    <property type="entry name" value="Glyoxalase/Bleomycin resistance protein/Dihydroxybiphenyl dioxygenase"/>
    <property type="match status" value="1"/>
</dbReference>
<dbReference type="InterPro" id="IPR029068">
    <property type="entry name" value="Glyas_Bleomycin-R_OHBP_Dase"/>
</dbReference>
<evidence type="ECO:0000259" key="1">
    <source>
        <dbReference type="PROSITE" id="PS51819"/>
    </source>
</evidence>
<dbReference type="EMBL" id="JRHX01000010">
    <property type="protein sequence ID" value="KXZ72999.1"/>
    <property type="molecule type" value="Genomic_DNA"/>
</dbReference>
<dbReference type="Proteomes" id="UP000075544">
    <property type="component" value="Unassembled WGS sequence"/>
</dbReference>
<reference evidence="2 3" key="1">
    <citation type="journal article" date="2016" name="Sci. Rep.">
        <title>Genomic and phenotypic characterization of the species Acinetobacter venetianus.</title>
        <authorList>
            <person name="Fondi M."/>
            <person name="Maida I."/>
            <person name="Perrin E."/>
            <person name="Orlandini V."/>
            <person name="La Torre L."/>
            <person name="Bosi E."/>
            <person name="Negroni A."/>
            <person name="Zanaroli G."/>
            <person name="Fava F."/>
            <person name="Decorosi F."/>
            <person name="Giovannetti L."/>
            <person name="Viti C."/>
            <person name="Vaneechoutte M."/>
            <person name="Dijkshoorn L."/>
            <person name="Fani R."/>
        </authorList>
    </citation>
    <scope>NUCLEOTIDE SEQUENCE [LARGE SCALE GENOMIC DNA]</scope>
    <source>
        <strain evidence="2 3">LUH13518</strain>
    </source>
</reference>
<feature type="domain" description="VOC" evidence="1">
    <location>
        <begin position="1"/>
        <end position="122"/>
    </location>
</feature>
<sequence length="126" mass="14428">MHPQPLIAVEDVEKTSSWYQTMLGLSSGHGGKEYEQLMFNQHMVLQLHQWQAHEHPHIGSPNTVIGNGVLLWFESSQFDEIVQKLQNHQVEILEGPKYNANAHHREVWFKDPNGYTLVVASPYGDV</sequence>